<feature type="region of interest" description="Disordered" evidence="1">
    <location>
        <begin position="16"/>
        <end position="67"/>
    </location>
</feature>
<dbReference type="Pfam" id="PF13835">
    <property type="entry name" value="DUF4194"/>
    <property type="match status" value="1"/>
</dbReference>
<sequence length="330" mass="37538">MTNSFFDMVTSTDNSTCFDTQQQNDSKASRVSSQNIDHGSDRQKLNTQKMDENGSFDARSDAQSTAITESDMPADARRALIYLSQQGVILHSAKPQLFDNIVRHQTSIRRHLSEIYCSLIIDEHSGVAFVARADFVAENHEQLKGLDNFENDTEQAELDGEDITSMIQKRTLNVYDTLLLLNLRKYYQERQNLGETEIIIDIEKLESLISPFLPLTDHGSKDKKKLSARLEHFAKNHKLVTLKRGNVERYEITPMIRYVVNASLLQAMLNEYIALLGEMPDKYDDKEHNLEQSSNAVTNQVKNDTVVELNLPTKNTTGDTQLFGQQDSLF</sequence>
<evidence type="ECO:0000313" key="2">
    <source>
        <dbReference type="EMBL" id="QHG10408.1"/>
    </source>
</evidence>
<evidence type="ECO:0000256" key="1">
    <source>
        <dbReference type="SAM" id="MobiDB-lite"/>
    </source>
</evidence>
<reference evidence="2" key="1">
    <citation type="journal article" date="2020" name="Microbiol. Resour. Announc.">
        <title>Complete Genome Sequence of Moraxella osloensis Strain YV1, Isolated from an Australian Wastewater Treatment Plant.</title>
        <authorList>
            <person name="Batinovic S."/>
            <person name="Rice D.T.F."/>
            <person name="Seviour R.J."/>
            <person name="Petrovski S."/>
        </authorList>
    </citation>
    <scope>NUCLEOTIDE SEQUENCE</scope>
    <source>
        <strain evidence="2">YV1</strain>
    </source>
</reference>
<organism evidence="2">
    <name type="scientific">Faucicola osloensis</name>
    <name type="common">Moraxella osloensis</name>
    <dbReference type="NCBI Taxonomy" id="34062"/>
    <lineage>
        <taxon>Bacteria</taxon>
        <taxon>Pseudomonadati</taxon>
        <taxon>Pseudomonadota</taxon>
        <taxon>Gammaproteobacteria</taxon>
        <taxon>Moraxellales</taxon>
        <taxon>Moraxellaceae</taxon>
        <taxon>Faucicola</taxon>
    </lineage>
</organism>
<protein>
    <submittedName>
        <fullName evidence="2">DUF4194 domain-containing protein</fullName>
    </submittedName>
</protein>
<dbReference type="InterPro" id="IPR025449">
    <property type="entry name" value="JetB"/>
</dbReference>
<dbReference type="AlphaFoldDB" id="A0A6P1KEI4"/>
<name>A0A6P1KEI4_FAUOS</name>
<feature type="compositionally biased region" description="Polar residues" evidence="1">
    <location>
        <begin position="16"/>
        <end position="37"/>
    </location>
</feature>
<accession>A0A6P1KEI4</accession>
<gene>
    <name evidence="2" type="ORF">GSF12_11310</name>
</gene>
<feature type="compositionally biased region" description="Basic and acidic residues" evidence="1">
    <location>
        <begin position="38"/>
        <end position="52"/>
    </location>
</feature>
<dbReference type="EMBL" id="CP047226">
    <property type="protein sequence ID" value="QHG10408.1"/>
    <property type="molecule type" value="Genomic_DNA"/>
</dbReference>
<proteinExistence type="predicted"/>